<sequence>MRYYWEWEYICPVCGCDHKKKKMWRYCKHCGYDNRGTNHKEGGECDDCLQDYLDHPEERVYWEYKDENGDIFYEEDFDDGFSPMLKYFQD</sequence>
<organism evidence="1">
    <name type="scientific">viral metagenome</name>
    <dbReference type="NCBI Taxonomy" id="1070528"/>
    <lineage>
        <taxon>unclassified sequences</taxon>
        <taxon>metagenomes</taxon>
        <taxon>organismal metagenomes</taxon>
    </lineage>
</organism>
<name>A0A6H1ZSW2_9ZZZZ</name>
<reference evidence="1" key="1">
    <citation type="submission" date="2020-03" db="EMBL/GenBank/DDBJ databases">
        <title>The deep terrestrial virosphere.</title>
        <authorList>
            <person name="Holmfeldt K."/>
            <person name="Nilsson E."/>
            <person name="Simone D."/>
            <person name="Lopez-Fernandez M."/>
            <person name="Wu X."/>
            <person name="de Brujin I."/>
            <person name="Lundin D."/>
            <person name="Andersson A."/>
            <person name="Bertilsson S."/>
            <person name="Dopson M."/>
        </authorList>
    </citation>
    <scope>NUCLEOTIDE SEQUENCE</scope>
    <source>
        <strain evidence="1">TM448A01786</strain>
        <strain evidence="2">TM448B01983</strain>
    </source>
</reference>
<dbReference type="AlphaFoldDB" id="A0A6H1ZSW2"/>
<gene>
    <name evidence="1" type="ORF">TM448A01786_0011</name>
    <name evidence="2" type="ORF">TM448B01983_0001</name>
</gene>
<dbReference type="EMBL" id="MT144858">
    <property type="protein sequence ID" value="QJI00515.1"/>
    <property type="molecule type" value="Genomic_DNA"/>
</dbReference>
<evidence type="ECO:0000313" key="2">
    <source>
        <dbReference type="EMBL" id="QJI00515.1"/>
    </source>
</evidence>
<proteinExistence type="predicted"/>
<protein>
    <submittedName>
        <fullName evidence="1">Uncharacterized protein</fullName>
    </submittedName>
</protein>
<accession>A0A6H1ZSW2</accession>
<dbReference type="EMBL" id="MT144199">
    <property type="protein sequence ID" value="QJA50501.1"/>
    <property type="molecule type" value="Genomic_DNA"/>
</dbReference>
<evidence type="ECO:0000313" key="1">
    <source>
        <dbReference type="EMBL" id="QJA50501.1"/>
    </source>
</evidence>